<dbReference type="VEuPathDB" id="TriTrypDB:TcCLB.508405.110"/>
<feature type="binding site" evidence="4">
    <location>
        <position position="481"/>
    </location>
    <ligand>
        <name>S-adenosyl-L-methionine</name>
        <dbReference type="ChEBI" id="CHEBI:59789"/>
    </ligand>
</feature>
<feature type="region of interest" description="Disordered" evidence="5">
    <location>
        <begin position="1"/>
        <end position="20"/>
    </location>
</feature>
<keyword evidence="1 4" id="KW-0489">Methyltransferase</keyword>
<comment type="caution">
    <text evidence="6">The sequence shown here is derived from an EMBL/GenBank/DDBJ whole genome shotgun (WGS) entry which is preliminary data.</text>
</comment>
<dbReference type="VEuPathDB" id="TriTrypDB:BCY84_05288"/>
<dbReference type="VEuPathDB" id="TriTrypDB:C4B63_93g69"/>
<evidence type="ECO:0000256" key="4">
    <source>
        <dbReference type="PROSITE-ProRule" id="PRU01024"/>
    </source>
</evidence>
<keyword evidence="2 4" id="KW-0808">Transferase</keyword>
<evidence type="ECO:0000313" key="7">
    <source>
        <dbReference type="Proteomes" id="UP000246121"/>
    </source>
</evidence>
<dbReference type="VEuPathDB" id="TriTrypDB:TcBrA4_0026410"/>
<feature type="binding site" evidence="4">
    <location>
        <position position="379"/>
    </location>
    <ligand>
        <name>S-adenosyl-L-methionine</name>
        <dbReference type="ChEBI" id="CHEBI:59789"/>
    </ligand>
</feature>
<comment type="caution">
    <text evidence="4">Lacks conserved residue(s) required for the propagation of feature annotation.</text>
</comment>
<dbReference type="InterPro" id="IPR029063">
    <property type="entry name" value="SAM-dependent_MTases_sf"/>
</dbReference>
<name>A0A2V2UX60_TRYCR</name>
<evidence type="ECO:0000256" key="1">
    <source>
        <dbReference type="ARBA" id="ARBA00022603"/>
    </source>
</evidence>
<dbReference type="PANTHER" id="PTHR45904:SF2">
    <property type="entry name" value="TRNA (URACIL-5-)-METHYLTRANSFERASE HOMOLOG A"/>
    <property type="match status" value="1"/>
</dbReference>
<evidence type="ECO:0000256" key="5">
    <source>
        <dbReference type="SAM" id="MobiDB-lite"/>
    </source>
</evidence>
<gene>
    <name evidence="6" type="ORF">C4B63_93g69</name>
</gene>
<dbReference type="VEuPathDB" id="TriTrypDB:TcCL_NonESM07443"/>
<feature type="binding site" evidence="4">
    <location>
        <position position="429"/>
    </location>
    <ligand>
        <name>S-adenosyl-L-methionine</name>
        <dbReference type="ChEBI" id="CHEBI:59789"/>
    </ligand>
</feature>
<evidence type="ECO:0000256" key="3">
    <source>
        <dbReference type="ARBA" id="ARBA00022691"/>
    </source>
</evidence>
<feature type="active site" description="Nucleophile" evidence="4">
    <location>
        <position position="509"/>
    </location>
</feature>
<dbReference type="PROSITE" id="PS01231">
    <property type="entry name" value="TRMA_2"/>
    <property type="match status" value="1"/>
</dbReference>
<dbReference type="Pfam" id="PF05958">
    <property type="entry name" value="tRNA_U5-meth_tr"/>
    <property type="match status" value="1"/>
</dbReference>
<proteinExistence type="inferred from homology"/>
<dbReference type="AlphaFoldDB" id="A0A2V2UX60"/>
<dbReference type="Gene3D" id="3.40.50.150">
    <property type="entry name" value="Vaccinia Virus protein VP39"/>
    <property type="match status" value="1"/>
</dbReference>
<comment type="similarity">
    <text evidence="4">Belongs to the class I-like SAM-binding methyltransferase superfamily. RNA M5U methyltransferase family.</text>
</comment>
<dbReference type="PANTHER" id="PTHR45904">
    <property type="entry name" value="TRNA (URACIL-5-)-METHYLTRANSFERASE"/>
    <property type="match status" value="1"/>
</dbReference>
<sequence>MGDESSGSKEESSGVPDDRVILHEHSNENLLKFDTHDKYSTISAIKKMIMKSLPPPKTNAPPQPLFNGLLRMGKNPNTPLLFMAFRTPEDSTAAAELLRGVFFRGRKQWQELPVTQRDLQLTHKGSSRKRSRGGEVLGQSKVAQWEGLAMEEQLARKKAHCLRVTEAIAPPGDKYAELFAGVHVSPELTGYRNHVQLSFGYSETGEPSIGFLKGAMIEGTCAIHSALGKDIVTMNPLAKQVAEAVMSVCHLFLLPEKGGLMVFDKVKQQGFWRKLQVRHNVLGEVMVDMELDIDSAEASVVSEVKTHLINTLFSEGLRAKLSMISGKETASVVSAQYHHGTGISSSSVDEPRHILFGTPTLTEHLLGLRFELSPTSFFQVNTSGMELLLCETAKVAALGPKTTLLDLCCGTGVIGLTLAKHVKRVIGIELVESAVSDARQNAKRNDIANATFCSGRVEHLLPDIINSLPEEDKTDIVAILDPPRAGVTPTVLKWIRGTPTIRRVVYISCEQKALERDCPSLTKSTTKAYRGLPFELVASFAVDLFPHTPHVEMVAVLARLQEESVSGG</sequence>
<dbReference type="Gene3D" id="2.40.50.1070">
    <property type="match status" value="1"/>
</dbReference>
<evidence type="ECO:0008006" key="8">
    <source>
        <dbReference type="Google" id="ProtNLM"/>
    </source>
</evidence>
<dbReference type="VEuPathDB" id="TriTrypDB:TcCLB.506363.130"/>
<accession>A0A2V2UX60</accession>
<dbReference type="Proteomes" id="UP000246121">
    <property type="component" value="Unassembled WGS sequence"/>
</dbReference>
<dbReference type="VEuPathDB" id="TriTrypDB:TCSYLVIO_008409"/>
<dbReference type="InterPro" id="IPR030391">
    <property type="entry name" value="MeTrfase_TrmA_CS"/>
</dbReference>
<dbReference type="GO" id="GO:0003723">
    <property type="term" value="F:RNA binding"/>
    <property type="evidence" value="ECO:0007669"/>
    <property type="project" value="TreeGrafter"/>
</dbReference>
<dbReference type="EMBL" id="PRFA01000093">
    <property type="protein sequence ID" value="PWU87388.1"/>
    <property type="molecule type" value="Genomic_DNA"/>
</dbReference>
<protein>
    <recommendedName>
        <fullName evidence="8">tRNA (Uracil-5-)-methyltransferase</fullName>
    </recommendedName>
</protein>
<dbReference type="GO" id="GO:0032259">
    <property type="term" value="P:methylation"/>
    <property type="evidence" value="ECO:0007669"/>
    <property type="project" value="UniProtKB-KW"/>
</dbReference>
<dbReference type="VEuPathDB" id="TriTrypDB:ECC02_005127"/>
<dbReference type="InterPro" id="IPR045850">
    <property type="entry name" value="TRM2_met"/>
</dbReference>
<dbReference type="VEuPathDB" id="TriTrypDB:TcG_07097"/>
<dbReference type="VEuPathDB" id="TriTrypDB:Tc_MARK_7288"/>
<dbReference type="SUPFAM" id="SSF53335">
    <property type="entry name" value="S-adenosyl-L-methionine-dependent methyltransferases"/>
    <property type="match status" value="1"/>
</dbReference>
<dbReference type="VEuPathDB" id="TriTrypDB:TCDM_08135"/>
<dbReference type="InterPro" id="IPR010280">
    <property type="entry name" value="U5_MeTrfase_fam"/>
</dbReference>
<reference evidence="6 7" key="1">
    <citation type="journal article" date="2018" name="Microb. Genom.">
        <title>Expanding an expanded genome: long-read sequencing of Trypanosoma cruzi.</title>
        <authorList>
            <person name="Berna L."/>
            <person name="Rodriguez M."/>
            <person name="Chiribao M.L."/>
            <person name="Parodi-Talice A."/>
            <person name="Pita S."/>
            <person name="Rijo G."/>
            <person name="Alvarez-Valin F."/>
            <person name="Robello C."/>
        </authorList>
    </citation>
    <scope>NUCLEOTIDE SEQUENCE [LARGE SCALE GENOMIC DNA]</scope>
    <source>
        <strain evidence="6 7">Dm28c</strain>
    </source>
</reference>
<keyword evidence="3 4" id="KW-0949">S-adenosyl-L-methionine</keyword>
<dbReference type="PROSITE" id="PS51687">
    <property type="entry name" value="SAM_MT_RNA_M5U"/>
    <property type="match status" value="1"/>
</dbReference>
<dbReference type="VEuPathDB" id="TriTrypDB:C3747_102g42"/>
<dbReference type="CDD" id="cd02440">
    <property type="entry name" value="AdoMet_MTases"/>
    <property type="match status" value="1"/>
</dbReference>
<dbReference type="GO" id="GO:0008173">
    <property type="term" value="F:RNA methyltransferase activity"/>
    <property type="evidence" value="ECO:0007669"/>
    <property type="project" value="InterPro"/>
</dbReference>
<dbReference type="GO" id="GO:0006396">
    <property type="term" value="P:RNA processing"/>
    <property type="evidence" value="ECO:0007669"/>
    <property type="project" value="InterPro"/>
</dbReference>
<evidence type="ECO:0000256" key="2">
    <source>
        <dbReference type="ARBA" id="ARBA00022679"/>
    </source>
</evidence>
<evidence type="ECO:0000313" key="6">
    <source>
        <dbReference type="EMBL" id="PWU87388.1"/>
    </source>
</evidence>
<organism evidence="6 7">
    <name type="scientific">Trypanosoma cruzi</name>
    <dbReference type="NCBI Taxonomy" id="5693"/>
    <lineage>
        <taxon>Eukaryota</taxon>
        <taxon>Discoba</taxon>
        <taxon>Euglenozoa</taxon>
        <taxon>Kinetoplastea</taxon>
        <taxon>Metakinetoplastina</taxon>
        <taxon>Trypanosomatida</taxon>
        <taxon>Trypanosomatidae</taxon>
        <taxon>Trypanosoma</taxon>
        <taxon>Schizotrypanum</taxon>
    </lineage>
</organism>